<dbReference type="GO" id="GO:0004741">
    <property type="term" value="F:[pyruvate dehydrogenase (acetyl-transferring)]-phosphatase activity"/>
    <property type="evidence" value="ECO:0007669"/>
    <property type="project" value="TreeGrafter"/>
</dbReference>
<dbReference type="SUPFAM" id="SSF81606">
    <property type="entry name" value="PP2C-like"/>
    <property type="match status" value="1"/>
</dbReference>
<dbReference type="VEuPathDB" id="FungiDB:PLEOSDRAFT_1033846"/>
<dbReference type="SMART" id="SM00332">
    <property type="entry name" value="PP2Cc"/>
    <property type="match status" value="1"/>
</dbReference>
<feature type="non-terminal residue" evidence="2">
    <location>
        <position position="1"/>
    </location>
</feature>
<name>A0A067P1K8_PLEO1</name>
<sequence length="390" mass="43495">NSWTLFGLYDGRNGPHTSNYLGRVLLSTILDSLLSVYTKYTAQPDQHMPLEYSTIDAPPNEPLTNALDKSFIEAFLEVDRNVVESPVEALPSNPSRSHAVSMLEVAQSTSSALVMLYDSDTRLLKVGLTGDSRAVLGRNIGRHSGRAVYNVHVLTTEQDTNNQAELSRLRGLHPNENLMVDNRLLGRATTLRSFGDAALKWSNDVQQRLHEDYFGDRPLPGAKTPPYITAEPEVTTFEVQPGDFLIMGSSGLWKSLTNEEAVGLVGVWLENQLPIRLREDDTSMYSRWRTEKKFIAVDDNAATHLARNALGGADRDLTDALLSVFPPFAARLRYVFSRLVCQYRPSRLNPSAGLTLVPLLCFSKIDALHTTMERVHFLVIKRLSVSFSVH</sequence>
<dbReference type="PROSITE" id="PS51746">
    <property type="entry name" value="PPM_2"/>
    <property type="match status" value="1"/>
</dbReference>
<dbReference type="PANTHER" id="PTHR13832:SF792">
    <property type="entry name" value="GM14286P"/>
    <property type="match status" value="1"/>
</dbReference>
<dbReference type="AlphaFoldDB" id="A0A067P1K8"/>
<proteinExistence type="predicted"/>
<reference evidence="3" key="1">
    <citation type="journal article" date="2014" name="Proc. Natl. Acad. Sci. U.S.A.">
        <title>Extensive sampling of basidiomycete genomes demonstrates inadequacy of the white-rot/brown-rot paradigm for wood decay fungi.</title>
        <authorList>
            <person name="Riley R."/>
            <person name="Salamov A.A."/>
            <person name="Brown D.W."/>
            <person name="Nagy L.G."/>
            <person name="Floudas D."/>
            <person name="Held B.W."/>
            <person name="Levasseur A."/>
            <person name="Lombard V."/>
            <person name="Morin E."/>
            <person name="Otillar R."/>
            <person name="Lindquist E.A."/>
            <person name="Sun H."/>
            <person name="LaButti K.M."/>
            <person name="Schmutz J."/>
            <person name="Jabbour D."/>
            <person name="Luo H."/>
            <person name="Baker S.E."/>
            <person name="Pisabarro A.G."/>
            <person name="Walton J.D."/>
            <person name="Blanchette R.A."/>
            <person name="Henrissat B."/>
            <person name="Martin F."/>
            <person name="Cullen D."/>
            <person name="Hibbett D.S."/>
            <person name="Grigoriev I.V."/>
        </authorList>
    </citation>
    <scope>NUCLEOTIDE SEQUENCE [LARGE SCALE GENOMIC DNA]</scope>
    <source>
        <strain evidence="3">PC15</strain>
    </source>
</reference>
<organism evidence="2 3">
    <name type="scientific">Pleurotus ostreatus (strain PC15)</name>
    <name type="common">Oyster mushroom</name>
    <dbReference type="NCBI Taxonomy" id="1137138"/>
    <lineage>
        <taxon>Eukaryota</taxon>
        <taxon>Fungi</taxon>
        <taxon>Dikarya</taxon>
        <taxon>Basidiomycota</taxon>
        <taxon>Agaricomycotina</taxon>
        <taxon>Agaricomycetes</taxon>
        <taxon>Agaricomycetidae</taxon>
        <taxon>Agaricales</taxon>
        <taxon>Pleurotineae</taxon>
        <taxon>Pleurotaceae</taxon>
        <taxon>Pleurotus</taxon>
    </lineage>
</organism>
<dbReference type="InterPro" id="IPR015655">
    <property type="entry name" value="PP2C"/>
</dbReference>
<dbReference type="FunCoup" id="A0A067P1K8">
    <property type="interactions" value="201"/>
</dbReference>
<gene>
    <name evidence="2" type="ORF">PLEOSDRAFT_1033846</name>
</gene>
<evidence type="ECO:0000313" key="3">
    <source>
        <dbReference type="Proteomes" id="UP000027073"/>
    </source>
</evidence>
<dbReference type="GO" id="GO:0005739">
    <property type="term" value="C:mitochondrion"/>
    <property type="evidence" value="ECO:0007669"/>
    <property type="project" value="TreeGrafter"/>
</dbReference>
<protein>
    <recommendedName>
        <fullName evidence="1">PPM-type phosphatase domain-containing protein</fullName>
    </recommendedName>
</protein>
<dbReference type="HOGENOM" id="CLU_021928_1_0_1"/>
<dbReference type="EMBL" id="KL198004">
    <property type="protein sequence ID" value="KDQ34208.1"/>
    <property type="molecule type" value="Genomic_DNA"/>
</dbReference>
<dbReference type="STRING" id="1137138.A0A067P1K8"/>
<dbReference type="OrthoDB" id="420076at2759"/>
<dbReference type="InterPro" id="IPR001932">
    <property type="entry name" value="PPM-type_phosphatase-like_dom"/>
</dbReference>
<dbReference type="Proteomes" id="UP000027073">
    <property type="component" value="Unassembled WGS sequence"/>
</dbReference>
<dbReference type="InterPro" id="IPR036457">
    <property type="entry name" value="PPM-type-like_dom_sf"/>
</dbReference>
<feature type="domain" description="PPM-type phosphatase" evidence="1">
    <location>
        <begin position="1"/>
        <end position="325"/>
    </location>
</feature>
<dbReference type="Pfam" id="PF00481">
    <property type="entry name" value="PP2C"/>
    <property type="match status" value="1"/>
</dbReference>
<evidence type="ECO:0000259" key="1">
    <source>
        <dbReference type="PROSITE" id="PS51746"/>
    </source>
</evidence>
<dbReference type="CDD" id="cd00143">
    <property type="entry name" value="PP2Cc"/>
    <property type="match status" value="1"/>
</dbReference>
<accession>A0A067P1K8</accession>
<dbReference type="InParanoid" id="A0A067P1K8"/>
<evidence type="ECO:0000313" key="2">
    <source>
        <dbReference type="EMBL" id="KDQ34208.1"/>
    </source>
</evidence>
<dbReference type="Gene3D" id="3.60.40.10">
    <property type="entry name" value="PPM-type phosphatase domain"/>
    <property type="match status" value="1"/>
</dbReference>
<dbReference type="PANTHER" id="PTHR13832">
    <property type="entry name" value="PROTEIN PHOSPHATASE 2C"/>
    <property type="match status" value="1"/>
</dbReference>